<dbReference type="CDD" id="cd11341">
    <property type="entry name" value="AmyAc_Pullulanase_LD-like"/>
    <property type="match status" value="1"/>
</dbReference>
<evidence type="ECO:0000313" key="4">
    <source>
        <dbReference type="Proteomes" id="UP001238088"/>
    </source>
</evidence>
<dbReference type="GO" id="GO:0051060">
    <property type="term" value="F:pullulanase activity"/>
    <property type="evidence" value="ECO:0007669"/>
    <property type="project" value="UniProtKB-EC"/>
</dbReference>
<dbReference type="EC" id="3.2.1.41" evidence="3"/>
<dbReference type="InterPro" id="IPR017853">
    <property type="entry name" value="GH"/>
</dbReference>
<evidence type="ECO:0000259" key="2">
    <source>
        <dbReference type="SMART" id="SM00642"/>
    </source>
</evidence>
<dbReference type="InterPro" id="IPR011840">
    <property type="entry name" value="PulA_typeI"/>
</dbReference>
<comment type="caution">
    <text evidence="3">The sequence shown here is derived from an EMBL/GenBank/DDBJ whole genome shotgun (WGS) entry which is preliminary data.</text>
</comment>
<dbReference type="Pfam" id="PF17999">
    <property type="entry name" value="PulA_N1"/>
    <property type="match status" value="1"/>
</dbReference>
<dbReference type="InterPro" id="IPR013780">
    <property type="entry name" value="Glyco_hydro_b"/>
</dbReference>
<dbReference type="Pfam" id="PF00128">
    <property type="entry name" value="Alpha-amylase"/>
    <property type="match status" value="1"/>
</dbReference>
<dbReference type="CDD" id="cd02860">
    <property type="entry name" value="E_set_Pullulanase"/>
    <property type="match status" value="1"/>
</dbReference>
<gene>
    <name evidence="3" type="ORF">J2S17_004120</name>
</gene>
<dbReference type="SUPFAM" id="SSF51445">
    <property type="entry name" value="(Trans)glycosidases"/>
    <property type="match status" value="1"/>
</dbReference>
<dbReference type="PANTHER" id="PTHR43002">
    <property type="entry name" value="GLYCOGEN DEBRANCHING ENZYME"/>
    <property type="match status" value="1"/>
</dbReference>
<keyword evidence="3" id="KW-0326">Glycosidase</keyword>
<dbReference type="RefSeq" id="WP_307477513.1">
    <property type="nucleotide sequence ID" value="NZ_JAUSUB010000021.1"/>
</dbReference>
<dbReference type="SMART" id="SM00642">
    <property type="entry name" value="Aamy"/>
    <property type="match status" value="1"/>
</dbReference>
<proteinExistence type="inferred from homology"/>
<protein>
    <submittedName>
        <fullName evidence="3">Pullulanase</fullName>
        <ecNumber evidence="3">3.2.1.41</ecNumber>
    </submittedName>
</protein>
<keyword evidence="3" id="KW-0378">Hydrolase</keyword>
<name>A0ABU0ALT1_9BACI</name>
<accession>A0ABU0ALT1</accession>
<organism evidence="3 4">
    <name type="scientific">Cytobacillus purgationiresistens</name>
    <dbReference type="NCBI Taxonomy" id="863449"/>
    <lineage>
        <taxon>Bacteria</taxon>
        <taxon>Bacillati</taxon>
        <taxon>Bacillota</taxon>
        <taxon>Bacilli</taxon>
        <taxon>Bacillales</taxon>
        <taxon>Bacillaceae</taxon>
        <taxon>Cytobacillus</taxon>
    </lineage>
</organism>
<feature type="domain" description="Glycosyl hydrolase family 13 catalytic" evidence="2">
    <location>
        <begin position="247"/>
        <end position="620"/>
    </location>
</feature>
<dbReference type="InterPro" id="IPR006047">
    <property type="entry name" value="GH13_cat_dom"/>
</dbReference>
<dbReference type="Gene3D" id="2.60.40.2320">
    <property type="match status" value="1"/>
</dbReference>
<reference evidence="3 4" key="1">
    <citation type="submission" date="2023-07" db="EMBL/GenBank/DDBJ databases">
        <title>Genomic Encyclopedia of Type Strains, Phase IV (KMG-IV): sequencing the most valuable type-strain genomes for metagenomic binning, comparative biology and taxonomic classification.</title>
        <authorList>
            <person name="Goeker M."/>
        </authorList>
    </citation>
    <scope>NUCLEOTIDE SEQUENCE [LARGE SCALE GENOMIC DNA]</scope>
    <source>
        <strain evidence="3 4">DSM 23494</strain>
    </source>
</reference>
<evidence type="ECO:0000313" key="3">
    <source>
        <dbReference type="EMBL" id="MDQ0272228.1"/>
    </source>
</evidence>
<dbReference type="SUPFAM" id="SSF81296">
    <property type="entry name" value="E set domains"/>
    <property type="match status" value="1"/>
</dbReference>
<dbReference type="Gene3D" id="3.20.20.80">
    <property type="entry name" value="Glycosidases"/>
    <property type="match status" value="1"/>
</dbReference>
<dbReference type="NCBIfam" id="TIGR02104">
    <property type="entry name" value="pulA_typeI"/>
    <property type="match status" value="1"/>
</dbReference>
<dbReference type="InterPro" id="IPR040697">
    <property type="entry name" value="PulA_N1"/>
</dbReference>
<dbReference type="EMBL" id="JAUSUB010000021">
    <property type="protein sequence ID" value="MDQ0272228.1"/>
    <property type="molecule type" value="Genomic_DNA"/>
</dbReference>
<keyword evidence="4" id="KW-1185">Reference proteome</keyword>
<dbReference type="InterPro" id="IPR004193">
    <property type="entry name" value="Glyco_hydro_13_N"/>
</dbReference>
<sequence>MKKGAEPLLHVIKRSFFSYLDEMQLITILMPFDNHHGQSAFFTLIHAGVQTPLNIIGVIEIENNKKYICSVEEEIIFGNRYWIMNEHGEKTDLQIGAVIRTSAFDESFFYEGELGVSYENSNTLFRLWAPTATDVKLLLQSPVQSVSKKVNMKRCHKGVWEITEQGDLDLWRYTYHTCVNLEWREAVDPYAIAVTVNGKQGVIIDKEKTKKQKRALPHLNQPTDSIIYETHIRDLTIHQQSGACNKGTYLGASELGTTNQHGLSTGLSYIKELGVTHIEFLPMNDFEGVDERKKDGQYNWGYNPLHYNVPEGSYSIDPSDPYSRIIELKAMIDTIHSEGIRVIMDVVYNHVFMRERSSFEKIVPGYFFRHDENGMPSNGTGVGNDMASERLMVRKFIVDSITYWLKEYHVDGFRFDLMGIHDVETMNKVREAADLISPSILIIGEGWDLNTPINPDRKANISNQAQMPRIAQFNDWFRDTIKGNTFNLYDRGYALGNDFYYDAVKQVVKGSIGEHGVFQHPIQTVNYVEVHDNHTLWDKIDVCFPHESDKIKQSRHRLATSLVLLAQGIPFLHSGQEFFRTKQGNGNSYKSPDHINRLDWDARSKFKGNIDYMKGLIQLRKKYPLFRMTDANQIKDMMTFLHVEKPMVAFLLQGEGYEGKIIVYLNPTNKDSGFILPGGGWQLLANEVQAGIKPIHSYAGKNELTIKALSIQVFIQCDR</sequence>
<comment type="similarity">
    <text evidence="1">Belongs to the glycosyl hydrolase 13 family.</text>
</comment>
<dbReference type="InterPro" id="IPR014756">
    <property type="entry name" value="Ig_E-set"/>
</dbReference>
<dbReference type="Gene3D" id="2.60.40.10">
    <property type="entry name" value="Immunoglobulins"/>
    <property type="match status" value="1"/>
</dbReference>
<dbReference type="InterPro" id="IPR013783">
    <property type="entry name" value="Ig-like_fold"/>
</dbReference>
<dbReference type="Gene3D" id="2.60.40.1180">
    <property type="entry name" value="Golgi alpha-mannosidase II"/>
    <property type="match status" value="1"/>
</dbReference>
<dbReference type="Pfam" id="PF02922">
    <property type="entry name" value="CBM_48"/>
    <property type="match status" value="1"/>
</dbReference>
<evidence type="ECO:0000256" key="1">
    <source>
        <dbReference type="ARBA" id="ARBA00008061"/>
    </source>
</evidence>
<dbReference type="Proteomes" id="UP001238088">
    <property type="component" value="Unassembled WGS sequence"/>
</dbReference>